<reference evidence="1 2" key="1">
    <citation type="submission" date="2015-02" db="EMBL/GenBank/DDBJ databases">
        <title>Genome Sequencing of Rickettsiales.</title>
        <authorList>
            <person name="Daugherty S.C."/>
            <person name="Su Q."/>
            <person name="Abolude K."/>
            <person name="Beier-Sexton M."/>
            <person name="Carlyon J.A."/>
            <person name="Carter R."/>
            <person name="Day N.P."/>
            <person name="Dumler S.J."/>
            <person name="Dyachenko V."/>
            <person name="Godinez A."/>
            <person name="Kurtti T.J."/>
            <person name="Lichay M."/>
            <person name="Mullins K.E."/>
            <person name="Ott S."/>
            <person name="Pappas-Brown V."/>
            <person name="Paris D.H."/>
            <person name="Patel P."/>
            <person name="Richards A.L."/>
            <person name="Sadzewicz L."/>
            <person name="Sears K."/>
            <person name="Seidman D."/>
            <person name="Sengamalay N."/>
            <person name="Stenos J."/>
            <person name="Tallon L.J."/>
            <person name="Vincent G."/>
            <person name="Fraser C.M."/>
            <person name="Munderloh U."/>
            <person name="Dunning-Hotopp J.C."/>
        </authorList>
    </citation>
    <scope>NUCLEOTIDE SEQUENCE [LARGE SCALE GENOMIC DNA]</scope>
    <source>
        <strain evidence="1 2">Tate's Hell</strain>
    </source>
</reference>
<sequence>MIGQAPLKINSPEIAEDKIPKPFIKWVGEKEALSKSCAYAYLLVQ</sequence>
<comment type="caution">
    <text evidence="1">The sequence shown here is derived from an EMBL/GenBank/DDBJ whole genome shotgun (WGS) entry which is preliminary data.</text>
</comment>
<protein>
    <submittedName>
        <fullName evidence="1">Uncharacterized protein</fullName>
    </submittedName>
</protein>
<evidence type="ECO:0000313" key="2">
    <source>
        <dbReference type="Proteomes" id="UP000035491"/>
    </source>
</evidence>
<accession>A0ABR5DPD4</accession>
<name>A0ABR5DPD4_RICPA</name>
<dbReference type="Proteomes" id="UP000035491">
    <property type="component" value="Unassembled WGS sequence"/>
</dbReference>
<gene>
    <name evidence="1" type="ORF">RPATATE_0804</name>
</gene>
<dbReference type="EMBL" id="LAOO01000001">
    <property type="protein sequence ID" value="KJW00585.1"/>
    <property type="molecule type" value="Genomic_DNA"/>
</dbReference>
<evidence type="ECO:0000313" key="1">
    <source>
        <dbReference type="EMBL" id="KJW00585.1"/>
    </source>
</evidence>
<proteinExistence type="predicted"/>
<keyword evidence="2" id="KW-1185">Reference proteome</keyword>
<organism evidence="1 2">
    <name type="scientific">Rickettsia parkeri str. Tate's Hell</name>
    <dbReference type="NCBI Taxonomy" id="1359189"/>
    <lineage>
        <taxon>Bacteria</taxon>
        <taxon>Pseudomonadati</taxon>
        <taxon>Pseudomonadota</taxon>
        <taxon>Alphaproteobacteria</taxon>
        <taxon>Rickettsiales</taxon>
        <taxon>Rickettsiaceae</taxon>
        <taxon>Rickettsieae</taxon>
        <taxon>Rickettsia</taxon>
        <taxon>spotted fever group</taxon>
    </lineage>
</organism>